<reference evidence="1 2" key="1">
    <citation type="submission" date="2019-08" db="EMBL/GenBank/DDBJ databases">
        <title>Hyperibacter terrae gen. nov., sp. nov. and Hyperibacter viscosus sp. nov., two new members in the family Rhodospirillaceae isolated from the rhizosphere of Hypericum perforatum.</title>
        <authorList>
            <person name="Noviana Z."/>
        </authorList>
    </citation>
    <scope>NUCLEOTIDE SEQUENCE [LARGE SCALE GENOMIC DNA]</scope>
    <source>
        <strain evidence="1 2">R5913</strain>
    </source>
</reference>
<protein>
    <submittedName>
        <fullName evidence="1">Haloacid dehalogenase</fullName>
    </submittedName>
</protein>
<proteinExistence type="predicted"/>
<dbReference type="NCBIfam" id="TIGR01459">
    <property type="entry name" value="HAD-SF-IIA-hyp4"/>
    <property type="match status" value="1"/>
</dbReference>
<dbReference type="EMBL" id="CP042906">
    <property type="protein sequence ID" value="QEX19208.1"/>
    <property type="molecule type" value="Genomic_DNA"/>
</dbReference>
<accession>A0A5J6MNM0</accession>
<organism evidence="1 2">
    <name type="scientific">Hypericibacter terrae</name>
    <dbReference type="NCBI Taxonomy" id="2602015"/>
    <lineage>
        <taxon>Bacteria</taxon>
        <taxon>Pseudomonadati</taxon>
        <taxon>Pseudomonadota</taxon>
        <taxon>Alphaproteobacteria</taxon>
        <taxon>Rhodospirillales</taxon>
        <taxon>Dongiaceae</taxon>
        <taxon>Hypericibacter</taxon>
    </lineage>
</organism>
<keyword evidence="2" id="KW-1185">Reference proteome</keyword>
<dbReference type="NCBIfam" id="TIGR01460">
    <property type="entry name" value="HAD-SF-IIA"/>
    <property type="match status" value="1"/>
</dbReference>
<dbReference type="KEGG" id="htq:FRZ44_45210"/>
<dbReference type="RefSeq" id="WP_151179295.1">
    <property type="nucleotide sequence ID" value="NZ_CP042906.1"/>
</dbReference>
<dbReference type="GO" id="GO:0016791">
    <property type="term" value="F:phosphatase activity"/>
    <property type="evidence" value="ECO:0007669"/>
    <property type="project" value="TreeGrafter"/>
</dbReference>
<evidence type="ECO:0000313" key="1">
    <source>
        <dbReference type="EMBL" id="QEX19208.1"/>
    </source>
</evidence>
<dbReference type="OrthoDB" id="9791073at2"/>
<dbReference type="Gene3D" id="3.40.50.1000">
    <property type="entry name" value="HAD superfamily/HAD-like"/>
    <property type="match status" value="2"/>
</dbReference>
<dbReference type="InterPro" id="IPR023214">
    <property type="entry name" value="HAD_sf"/>
</dbReference>
<dbReference type="CDD" id="cd07525">
    <property type="entry name" value="HAD_like"/>
    <property type="match status" value="1"/>
</dbReference>
<dbReference type="InterPro" id="IPR006356">
    <property type="entry name" value="HAD-SF_hydro_IIA_hyp3"/>
</dbReference>
<evidence type="ECO:0000313" key="2">
    <source>
        <dbReference type="Proteomes" id="UP000326202"/>
    </source>
</evidence>
<dbReference type="PANTHER" id="PTHR19288:SF90">
    <property type="entry name" value="OS08G0542600 PROTEIN"/>
    <property type="match status" value="1"/>
</dbReference>
<name>A0A5J6MNM0_9PROT</name>
<dbReference type="AlphaFoldDB" id="A0A5J6MNM0"/>
<dbReference type="PANTHER" id="PTHR19288">
    <property type="entry name" value="4-NITROPHENYLPHOSPHATASE-RELATED"/>
    <property type="match status" value="1"/>
</dbReference>
<dbReference type="Pfam" id="PF13242">
    <property type="entry name" value="Hydrolase_like"/>
    <property type="match status" value="1"/>
</dbReference>
<dbReference type="InterPro" id="IPR036412">
    <property type="entry name" value="HAD-like_sf"/>
</dbReference>
<dbReference type="SUPFAM" id="SSF56784">
    <property type="entry name" value="HAD-like"/>
    <property type="match status" value="1"/>
</dbReference>
<dbReference type="Pfam" id="PF13344">
    <property type="entry name" value="Hydrolase_6"/>
    <property type="match status" value="1"/>
</dbReference>
<gene>
    <name evidence="1" type="ORF">FRZ44_45210</name>
</gene>
<sequence length="297" mass="32245">MTHPALPPLLDGLAAVADRYDGYLVDLWGVMHNGVAPYPAAVACLAELKRRGKHVLLLSNAPRRSEEATRRLAAMGIERALFDELVTSGEATWQELKSFDAPFYRGLGRRCLPIMAPTDRGMLEGLDVTVVKRTDEADFILALGIEGPGDKLDKFESLLRSAVARELPMICANPDLEVMRGDVREICAGAIALRYEEMGGRVRYHGKPHDGVYRRCFALLEGVPRARILGIGDSLRTDIAGADAAGIDSLLILGGILEEHLGGPDSVAASATDPQQMGRHLATAVAHPDLLMVRFCW</sequence>
<dbReference type="GO" id="GO:0005737">
    <property type="term" value="C:cytoplasm"/>
    <property type="evidence" value="ECO:0007669"/>
    <property type="project" value="TreeGrafter"/>
</dbReference>
<dbReference type="InterPro" id="IPR006357">
    <property type="entry name" value="HAD-SF_hydro_IIA"/>
</dbReference>
<dbReference type="Proteomes" id="UP000326202">
    <property type="component" value="Chromosome"/>
</dbReference>